<dbReference type="SUPFAM" id="SSF53474">
    <property type="entry name" value="alpha/beta-Hydrolases"/>
    <property type="match status" value="1"/>
</dbReference>
<dbReference type="Gene3D" id="3.40.50.1820">
    <property type="entry name" value="alpha/beta hydrolase"/>
    <property type="match status" value="1"/>
</dbReference>
<gene>
    <name evidence="2" type="ORF">H9L01_09305</name>
</gene>
<protein>
    <submittedName>
        <fullName evidence="2">Lysophospholipase</fullName>
    </submittedName>
</protein>
<organism evidence="2 3">
    <name type="scientific">Erysipelothrix inopinata</name>
    <dbReference type="NCBI Taxonomy" id="225084"/>
    <lineage>
        <taxon>Bacteria</taxon>
        <taxon>Bacillati</taxon>
        <taxon>Bacillota</taxon>
        <taxon>Erysipelotrichia</taxon>
        <taxon>Erysipelotrichales</taxon>
        <taxon>Erysipelotrichaceae</taxon>
        <taxon>Erysipelothrix</taxon>
    </lineage>
</organism>
<dbReference type="InterPro" id="IPR051044">
    <property type="entry name" value="MAG_DAG_Lipase"/>
</dbReference>
<evidence type="ECO:0000313" key="3">
    <source>
        <dbReference type="Proteomes" id="UP000515928"/>
    </source>
</evidence>
<accession>A0A7G9RY80</accession>
<dbReference type="PANTHER" id="PTHR11614">
    <property type="entry name" value="PHOSPHOLIPASE-RELATED"/>
    <property type="match status" value="1"/>
</dbReference>
<name>A0A7G9RY80_9FIRM</name>
<proteinExistence type="predicted"/>
<dbReference type="AlphaFoldDB" id="A0A7G9RY80"/>
<sequence length="308" mass="35653">MKETFNFLSTNKKTQIHAQKWTPKTEPKAILQIAHGMVEFIDRYDDFANYLNNHGVLVVGHDHLGHGSSVNSEAEWGYFDEGDASQILINDMRTLMMLTKKDYPNVPYFVMGHSMGSFITRLFICNFSDDIDGVVICGTGQNSKAQLSFARKLTKIMSRTKGWDYRSDMINNLAFGGMNKQFKPARTPNDWLSRDEKQVDIYQAEPRCQFKFTLNGYYHLFDICYQVQETKNLEKMRKDLPVFMISGDKDPVGNNGKNVLKVYEAFKKVGMEDVECTLYPDYRHEILNEIDNEVVYADVLRWIESHID</sequence>
<feature type="domain" description="Serine aminopeptidase S33" evidence="1">
    <location>
        <begin position="26"/>
        <end position="291"/>
    </location>
</feature>
<dbReference type="InterPro" id="IPR029058">
    <property type="entry name" value="AB_hydrolase_fold"/>
</dbReference>
<reference evidence="2 3" key="1">
    <citation type="submission" date="2020-08" db="EMBL/GenBank/DDBJ databases">
        <title>Genome sequence of Erysipelothrix inopinata DSM 15511T.</title>
        <authorList>
            <person name="Hyun D.-W."/>
            <person name="Bae J.-W."/>
        </authorList>
    </citation>
    <scope>NUCLEOTIDE SEQUENCE [LARGE SCALE GENOMIC DNA]</scope>
    <source>
        <strain evidence="2 3">DSM 15511</strain>
    </source>
</reference>
<evidence type="ECO:0000313" key="2">
    <source>
        <dbReference type="EMBL" id="QNN60555.1"/>
    </source>
</evidence>
<dbReference type="RefSeq" id="WP_187533681.1">
    <property type="nucleotide sequence ID" value="NZ_CBCSHU010000016.1"/>
</dbReference>
<dbReference type="EMBL" id="CP060715">
    <property type="protein sequence ID" value="QNN60555.1"/>
    <property type="molecule type" value="Genomic_DNA"/>
</dbReference>
<keyword evidence="3" id="KW-1185">Reference proteome</keyword>
<evidence type="ECO:0000259" key="1">
    <source>
        <dbReference type="Pfam" id="PF12146"/>
    </source>
</evidence>
<dbReference type="InterPro" id="IPR022742">
    <property type="entry name" value="Hydrolase_4"/>
</dbReference>
<dbReference type="KEGG" id="eio:H9L01_09305"/>
<dbReference type="Proteomes" id="UP000515928">
    <property type="component" value="Chromosome"/>
</dbReference>
<dbReference type="Pfam" id="PF12146">
    <property type="entry name" value="Hydrolase_4"/>
    <property type="match status" value="1"/>
</dbReference>